<dbReference type="InterPro" id="IPR058599">
    <property type="entry name" value="PHAT_Smg/ZCCHC2-like"/>
</dbReference>
<dbReference type="AlphaFoldDB" id="A0A8J2JJ66"/>
<feature type="compositionally biased region" description="Low complexity" evidence="2">
    <location>
        <begin position="534"/>
        <end position="548"/>
    </location>
</feature>
<feature type="compositionally biased region" description="Polar residues" evidence="2">
    <location>
        <begin position="511"/>
        <end position="526"/>
    </location>
</feature>
<dbReference type="PANTHER" id="PTHR16195:SF16">
    <property type="entry name" value="ZINC FINGER CCHC DOMAIN-CONTAINING PROTEIN 14"/>
    <property type="match status" value="1"/>
</dbReference>
<dbReference type="InterPro" id="IPR057327">
    <property type="entry name" value="Vts1_dom"/>
</dbReference>
<dbReference type="GO" id="GO:0008270">
    <property type="term" value="F:zinc ion binding"/>
    <property type="evidence" value="ECO:0007669"/>
    <property type="project" value="UniProtKB-KW"/>
</dbReference>
<feature type="region of interest" description="Disordered" evidence="2">
    <location>
        <begin position="95"/>
        <end position="190"/>
    </location>
</feature>
<feature type="compositionally biased region" description="Polar residues" evidence="2">
    <location>
        <begin position="630"/>
        <end position="652"/>
    </location>
</feature>
<feature type="region of interest" description="Disordered" evidence="2">
    <location>
        <begin position="511"/>
        <end position="555"/>
    </location>
</feature>
<protein>
    <recommendedName>
        <fullName evidence="3">CCHC-type domain-containing protein</fullName>
    </recommendedName>
</protein>
<dbReference type="InterPro" id="IPR001878">
    <property type="entry name" value="Znf_CCHC"/>
</dbReference>
<dbReference type="InterPro" id="IPR042344">
    <property type="entry name" value="ZCCHC14"/>
</dbReference>
<dbReference type="GO" id="GO:0003676">
    <property type="term" value="F:nucleic acid binding"/>
    <property type="evidence" value="ECO:0007669"/>
    <property type="project" value="InterPro"/>
</dbReference>
<feature type="compositionally biased region" description="Polar residues" evidence="2">
    <location>
        <begin position="171"/>
        <end position="186"/>
    </location>
</feature>
<organism evidence="4 5">
    <name type="scientific">Allacma fusca</name>
    <dbReference type="NCBI Taxonomy" id="39272"/>
    <lineage>
        <taxon>Eukaryota</taxon>
        <taxon>Metazoa</taxon>
        <taxon>Ecdysozoa</taxon>
        <taxon>Arthropoda</taxon>
        <taxon>Hexapoda</taxon>
        <taxon>Collembola</taxon>
        <taxon>Symphypleona</taxon>
        <taxon>Sminthuridae</taxon>
        <taxon>Allacma</taxon>
    </lineage>
</organism>
<sequence>MKARGKPNNIVKMVCKDEVVNWFHKLNGAGRLDAMCALLDVCLPFEIRFLGTYMENLGRRDFHELRDADHRANSFLHLSRPGVSDRQALCNALVDSPQASHPPNGSVHSSGNSAPSSRPNQNTPEISSPGSRSNSEQSSEKRVTGSISSQSSNAAPEVSFVSNRHADENTETGGKTAINSPTNTSENEYEEGGKCLLVDDLLRRRLVLYMSLLNATNRRCANAYYKVLSEVQPLLEQNSWLDMMEESMVDEMALLYTISGNHPAFTFDQRRVMSEVGNTFRALQTKVEASKLQSQTAPTFYATAVQGFDPKYGHYYIHCIPHPLQTMQWQSPNGGGNLLRTANGTVEDANMQNPVTFTIPPYHPFPPAIFMPAHSLQNPSIHHTQVAHQFSSNIPVQTTLSPQAQMGHHPSQILNPNSYQQNPRVQGPTVQNHNAVHMQSQPRVPHASVNGPVPSILTVPISGIHAQIPPVGLTAAVISSTSVPSAPKTQTISQISPPMPTIVAQSGNNLTPATFPAHNQSNSIDGNESEECCWDSSESSPYQSPPQSLTASRSQSPIPVQYVAPLITSQTPGFGNSAGNQTTVYANVQPNFSNPPPNIANVPSNLPNQTPHSGSVAPHLIASQPEVMLSHSTPTNTSSLPQRPTMGTSAASISPPPRSQQLSGGSQNSQNSRMLSKNAQNLEGSTLGTVNHNNPPYPGVVSTPSVNCSPKPSNCVVSSNSVNGMLTDRRPVGKAPASALIKNMNHTSPGFVASPIPSMPMVSQSAPVLQPVVAVTSTAYPTNAPPHLVASSSRSYGKDSPRRPVSRRPHTSNAATNHTSCSASNHYVHSLPNKTGLGASSNHNLSQYNPLPFPFPANSKGVVTTGLGGVNQVSTKPPPVQAVTSQDGAILFSNDIVSFCGDLSQCNGIKLPTIDSFTVPSGLSVINASVPSGMQIPHATQPPSVQTSRNPILLEVGGNQDLVNDGSQFSSPLDDVTKMRPKMSCYTCGAQSHYGPDCKESTMEEMTKHPYRINFLPENSAPETKDGE</sequence>
<name>A0A8J2JJ66_9HEXA</name>
<evidence type="ECO:0000313" key="4">
    <source>
        <dbReference type="EMBL" id="CAG7706978.1"/>
    </source>
</evidence>
<dbReference type="Pfam" id="PF26034">
    <property type="entry name" value="PHAT_SMAUG"/>
    <property type="match status" value="1"/>
</dbReference>
<feature type="compositionally biased region" description="Polar residues" evidence="2">
    <location>
        <begin position="601"/>
        <end position="613"/>
    </location>
</feature>
<comment type="caution">
    <text evidence="4">The sequence shown here is derived from an EMBL/GenBank/DDBJ whole genome shotgun (WGS) entry which is preliminary data.</text>
</comment>
<keyword evidence="1" id="KW-0862">Zinc</keyword>
<feature type="domain" description="CCHC-type" evidence="3">
    <location>
        <begin position="985"/>
        <end position="1000"/>
    </location>
</feature>
<keyword evidence="1" id="KW-0479">Metal-binding</keyword>
<dbReference type="EMBL" id="CAJVCH010029504">
    <property type="protein sequence ID" value="CAG7706978.1"/>
    <property type="molecule type" value="Genomic_DNA"/>
</dbReference>
<accession>A0A8J2JJ66</accession>
<reference evidence="4" key="1">
    <citation type="submission" date="2021-06" db="EMBL/GenBank/DDBJ databases">
        <authorList>
            <person name="Hodson N. C."/>
            <person name="Mongue J. A."/>
            <person name="Jaron S. K."/>
        </authorList>
    </citation>
    <scope>NUCLEOTIDE SEQUENCE</scope>
</reference>
<feature type="compositionally biased region" description="Polar residues" evidence="2">
    <location>
        <begin position="145"/>
        <end position="154"/>
    </location>
</feature>
<dbReference type="OrthoDB" id="6361509at2759"/>
<dbReference type="PROSITE" id="PS50158">
    <property type="entry name" value="ZF_CCHC"/>
    <property type="match status" value="1"/>
</dbReference>
<feature type="compositionally biased region" description="Polar residues" evidence="2">
    <location>
        <begin position="811"/>
        <end position="827"/>
    </location>
</feature>
<feature type="region of interest" description="Disordered" evidence="2">
    <location>
        <begin position="629"/>
        <end position="674"/>
    </location>
</feature>
<proteinExistence type="predicted"/>
<feature type="region of interest" description="Disordered" evidence="2">
    <location>
        <begin position="779"/>
        <end position="827"/>
    </location>
</feature>
<evidence type="ECO:0000256" key="1">
    <source>
        <dbReference type="PROSITE-ProRule" id="PRU00047"/>
    </source>
</evidence>
<evidence type="ECO:0000256" key="2">
    <source>
        <dbReference type="SAM" id="MobiDB-lite"/>
    </source>
</evidence>
<feature type="compositionally biased region" description="Low complexity" evidence="2">
    <location>
        <begin position="659"/>
        <end position="672"/>
    </location>
</feature>
<feature type="region of interest" description="Disordered" evidence="2">
    <location>
        <begin position="586"/>
        <end position="616"/>
    </location>
</feature>
<evidence type="ECO:0000259" key="3">
    <source>
        <dbReference type="PROSITE" id="PS50158"/>
    </source>
</evidence>
<gene>
    <name evidence="4" type="ORF">AFUS01_LOCUS4703</name>
</gene>
<keyword evidence="5" id="KW-1185">Reference proteome</keyword>
<dbReference type="Proteomes" id="UP000708208">
    <property type="component" value="Unassembled WGS sequence"/>
</dbReference>
<dbReference type="Pfam" id="PF25479">
    <property type="entry name" value="Vts1"/>
    <property type="match status" value="1"/>
</dbReference>
<feature type="compositionally biased region" description="Polar residues" evidence="2">
    <location>
        <begin position="97"/>
        <end position="137"/>
    </location>
</feature>
<evidence type="ECO:0000313" key="5">
    <source>
        <dbReference type="Proteomes" id="UP000708208"/>
    </source>
</evidence>
<dbReference type="PANTHER" id="PTHR16195">
    <property type="entry name" value="ZINC FINGER CCHC DOMAIN CONTAINING PROTEIN"/>
    <property type="match status" value="1"/>
</dbReference>
<keyword evidence="1" id="KW-0863">Zinc-finger</keyword>